<dbReference type="EMBL" id="KQ086252">
    <property type="protein sequence ID" value="KLO05939.1"/>
    <property type="molecule type" value="Genomic_DNA"/>
</dbReference>
<evidence type="ECO:0000256" key="1">
    <source>
        <dbReference type="SAM" id="Coils"/>
    </source>
</evidence>
<dbReference type="AlphaFoldDB" id="A0A0H2R2D9"/>
<proteinExistence type="predicted"/>
<feature type="coiled-coil region" evidence="1">
    <location>
        <begin position="128"/>
        <end position="155"/>
    </location>
</feature>
<keyword evidence="1" id="KW-0175">Coiled coil</keyword>
<feature type="region of interest" description="Disordered" evidence="2">
    <location>
        <begin position="64"/>
        <end position="100"/>
    </location>
</feature>
<keyword evidence="4" id="KW-1185">Reference proteome</keyword>
<sequence length="262" mass="29008">MSRPQTGACVLQRNPGIGPSTGIRASVKRRSDTASSSASELCAPAVLRLPAVFAHVTVGSCASAVSMSSSPTDSREPTQMQFDPYTQDSPDPYAQDPPAPTVRYVSAEQAERLYLDLAGRVEMLGRRTVALREQLEAEAEERKRLARELLGMKSEFGDPRWRGLVVPFTGRQADVHSFVSAVEERFANSRSAFKDDHDKCLFALFCLQDAARVLRGELIRKDGLQSWKDFKRGLLLAVEECDREVEPGMSLLDLRYLCARAL</sequence>
<dbReference type="InParanoid" id="A0A0H2R2D9"/>
<feature type="region of interest" description="Disordered" evidence="2">
    <location>
        <begin position="1"/>
        <end position="31"/>
    </location>
</feature>
<name>A0A0H2R2D9_9AGAM</name>
<protein>
    <submittedName>
        <fullName evidence="3">Uncharacterized protein</fullName>
    </submittedName>
</protein>
<gene>
    <name evidence="3" type="ORF">SCHPADRAFT_946497</name>
</gene>
<evidence type="ECO:0000313" key="4">
    <source>
        <dbReference type="Proteomes" id="UP000053477"/>
    </source>
</evidence>
<dbReference type="Proteomes" id="UP000053477">
    <property type="component" value="Unassembled WGS sequence"/>
</dbReference>
<organism evidence="3 4">
    <name type="scientific">Schizopora paradoxa</name>
    <dbReference type="NCBI Taxonomy" id="27342"/>
    <lineage>
        <taxon>Eukaryota</taxon>
        <taxon>Fungi</taxon>
        <taxon>Dikarya</taxon>
        <taxon>Basidiomycota</taxon>
        <taxon>Agaricomycotina</taxon>
        <taxon>Agaricomycetes</taxon>
        <taxon>Hymenochaetales</taxon>
        <taxon>Schizoporaceae</taxon>
        <taxon>Schizopora</taxon>
    </lineage>
</organism>
<accession>A0A0H2R2D9</accession>
<feature type="compositionally biased region" description="Polar residues" evidence="2">
    <location>
        <begin position="77"/>
        <end position="89"/>
    </location>
</feature>
<reference evidence="3 4" key="1">
    <citation type="submission" date="2015-04" db="EMBL/GenBank/DDBJ databases">
        <title>Complete genome sequence of Schizopora paradoxa KUC8140, a cosmopolitan wood degrader in East Asia.</title>
        <authorList>
            <consortium name="DOE Joint Genome Institute"/>
            <person name="Min B."/>
            <person name="Park H."/>
            <person name="Jang Y."/>
            <person name="Kim J.-J."/>
            <person name="Kim K.H."/>
            <person name="Pangilinan J."/>
            <person name="Lipzen A."/>
            <person name="Riley R."/>
            <person name="Grigoriev I.V."/>
            <person name="Spatafora J.W."/>
            <person name="Choi I.-G."/>
        </authorList>
    </citation>
    <scope>NUCLEOTIDE SEQUENCE [LARGE SCALE GENOMIC DNA]</scope>
    <source>
        <strain evidence="3 4">KUC8140</strain>
    </source>
</reference>
<evidence type="ECO:0000313" key="3">
    <source>
        <dbReference type="EMBL" id="KLO05939.1"/>
    </source>
</evidence>
<evidence type="ECO:0000256" key="2">
    <source>
        <dbReference type="SAM" id="MobiDB-lite"/>
    </source>
</evidence>